<comment type="caution">
    <text evidence="1">The sequence shown here is derived from an EMBL/GenBank/DDBJ whole genome shotgun (WGS) entry which is preliminary data.</text>
</comment>
<proteinExistence type="predicted"/>
<gene>
    <name evidence="1" type="ORF">H8S57_15890</name>
</gene>
<protein>
    <submittedName>
        <fullName evidence="1">Uncharacterized protein</fullName>
    </submittedName>
</protein>
<accession>A0A8J6MAP1</accession>
<evidence type="ECO:0000313" key="1">
    <source>
        <dbReference type="EMBL" id="MBC5735186.1"/>
    </source>
</evidence>
<dbReference type="EMBL" id="JACOPP010000045">
    <property type="protein sequence ID" value="MBC5735186.1"/>
    <property type="molecule type" value="Genomic_DNA"/>
</dbReference>
<dbReference type="AlphaFoldDB" id="A0A8J6MAP1"/>
<organism evidence="1 2">
    <name type="scientific">Lawsonibacter hominis</name>
    <dbReference type="NCBI Taxonomy" id="2763053"/>
    <lineage>
        <taxon>Bacteria</taxon>
        <taxon>Bacillati</taxon>
        <taxon>Bacillota</taxon>
        <taxon>Clostridia</taxon>
        <taxon>Eubacteriales</taxon>
        <taxon>Oscillospiraceae</taxon>
        <taxon>Lawsonibacter</taxon>
    </lineage>
</organism>
<dbReference type="Proteomes" id="UP000661435">
    <property type="component" value="Unassembled WGS sequence"/>
</dbReference>
<evidence type="ECO:0000313" key="2">
    <source>
        <dbReference type="Proteomes" id="UP000661435"/>
    </source>
</evidence>
<name>A0A8J6MAP1_9FIRM</name>
<reference evidence="1" key="1">
    <citation type="submission" date="2020-08" db="EMBL/GenBank/DDBJ databases">
        <title>Genome public.</title>
        <authorList>
            <person name="Liu C."/>
            <person name="Sun Q."/>
        </authorList>
    </citation>
    <scope>NUCLEOTIDE SEQUENCE</scope>
    <source>
        <strain evidence="1">NSJ-51</strain>
    </source>
</reference>
<sequence>MDKNTSRPVSDAEWYCRRDPEEERFYTLFFRMCRKYDVHWASATPKEQAFIEEVTRVTYERDRAQRLGTPLSEIRPSFAS</sequence>
<keyword evidence="2" id="KW-1185">Reference proteome</keyword>
<dbReference type="RefSeq" id="WP_186908962.1">
    <property type="nucleotide sequence ID" value="NZ_JACOPP010000045.1"/>
</dbReference>